<evidence type="ECO:0000313" key="3">
    <source>
        <dbReference type="Proteomes" id="UP000199013"/>
    </source>
</evidence>
<keyword evidence="1" id="KW-0812">Transmembrane</keyword>
<feature type="transmembrane region" description="Helical" evidence="1">
    <location>
        <begin position="26"/>
        <end position="45"/>
    </location>
</feature>
<evidence type="ECO:0000313" key="2">
    <source>
        <dbReference type="EMBL" id="SBW25698.1"/>
    </source>
</evidence>
<keyword evidence="3" id="KW-1185">Reference proteome</keyword>
<accession>A0A1C3P7Q6</accession>
<proteinExistence type="predicted"/>
<protein>
    <submittedName>
        <fullName evidence="2">Putative membrane protein</fullName>
    </submittedName>
</protein>
<organism evidence="2 3">
    <name type="scientific">Candidatus Protofrankia californiensis</name>
    <dbReference type="NCBI Taxonomy" id="1839754"/>
    <lineage>
        <taxon>Bacteria</taxon>
        <taxon>Bacillati</taxon>
        <taxon>Actinomycetota</taxon>
        <taxon>Actinomycetes</taxon>
        <taxon>Frankiales</taxon>
        <taxon>Frankiaceae</taxon>
        <taxon>Protofrankia</taxon>
    </lineage>
</organism>
<keyword evidence="1" id="KW-0472">Membrane</keyword>
<gene>
    <name evidence="2" type="ORF">FDG2_4649</name>
</gene>
<keyword evidence="1" id="KW-1133">Transmembrane helix</keyword>
<dbReference type="EMBL" id="FLUV01001942">
    <property type="protein sequence ID" value="SBW25698.1"/>
    <property type="molecule type" value="Genomic_DNA"/>
</dbReference>
<evidence type="ECO:0000256" key="1">
    <source>
        <dbReference type="SAM" id="Phobius"/>
    </source>
</evidence>
<name>A0A1C3P7Q6_9ACTN</name>
<reference evidence="3" key="1">
    <citation type="submission" date="2016-02" db="EMBL/GenBank/DDBJ databases">
        <authorList>
            <person name="Wibberg D."/>
        </authorList>
    </citation>
    <scope>NUCLEOTIDE SEQUENCE [LARGE SCALE GENOMIC DNA]</scope>
</reference>
<dbReference type="AlphaFoldDB" id="A0A1C3P7Q6"/>
<sequence>MTVVSGVLVLLSSVLLGMGVLGSTGFVYASIVIGLVAAVLLSLGVRRPSRRSPAGRDTR</sequence>
<dbReference type="Proteomes" id="UP000199013">
    <property type="component" value="Unassembled WGS sequence"/>
</dbReference>